<evidence type="ECO:0000256" key="4">
    <source>
        <dbReference type="ARBA" id="ARBA00022989"/>
    </source>
</evidence>
<dbReference type="SUPFAM" id="SSF103190">
    <property type="entry name" value="Sensory domain-like"/>
    <property type="match status" value="1"/>
</dbReference>
<dbReference type="InterPro" id="IPR035919">
    <property type="entry name" value="EAL_sf"/>
</dbReference>
<keyword evidence="2" id="KW-1003">Cell membrane</keyword>
<reference evidence="10 11" key="1">
    <citation type="submission" date="2015-11" db="EMBL/GenBank/DDBJ databases">
        <title>Butyribacter intestini gen. nov., sp. nov., a butyric acid-producing bacterium of the family Lachnospiraceae isolated from the human faeces.</title>
        <authorList>
            <person name="Zou Y."/>
            <person name="Xue W."/>
            <person name="Luo G."/>
            <person name="Lv M."/>
        </authorList>
    </citation>
    <scope>NUCLEOTIDE SEQUENCE [LARGE SCALE GENOMIC DNA]</scope>
    <source>
        <strain evidence="10 11">ACET-33324</strain>
    </source>
</reference>
<dbReference type="PROSITE" id="PS50883">
    <property type="entry name" value="EAL"/>
    <property type="match status" value="1"/>
</dbReference>
<dbReference type="GO" id="GO:0007165">
    <property type="term" value="P:signal transduction"/>
    <property type="evidence" value="ECO:0007669"/>
    <property type="project" value="InterPro"/>
</dbReference>
<dbReference type="Gene3D" id="3.20.20.450">
    <property type="entry name" value="EAL domain"/>
    <property type="match status" value="1"/>
</dbReference>
<dbReference type="AlphaFoldDB" id="A0A0V8QHJ8"/>
<keyword evidence="11" id="KW-1185">Reference proteome</keyword>
<dbReference type="Pfam" id="PF00563">
    <property type="entry name" value="EAL"/>
    <property type="match status" value="1"/>
</dbReference>
<evidence type="ECO:0000313" key="10">
    <source>
        <dbReference type="EMBL" id="KSV60040.1"/>
    </source>
</evidence>
<feature type="transmembrane region" description="Helical" evidence="6">
    <location>
        <begin position="306"/>
        <end position="328"/>
    </location>
</feature>
<dbReference type="SUPFAM" id="SSF158472">
    <property type="entry name" value="HAMP domain-like"/>
    <property type="match status" value="1"/>
</dbReference>
<dbReference type="Pfam" id="PF02743">
    <property type="entry name" value="dCache_1"/>
    <property type="match status" value="1"/>
</dbReference>
<feature type="domain" description="GGDEF" evidence="9">
    <location>
        <begin position="409"/>
        <end position="536"/>
    </location>
</feature>
<protein>
    <recommendedName>
        <fullName evidence="12">Diguanylate cyclase</fullName>
    </recommendedName>
</protein>
<accession>A0A0V8QHJ8</accession>
<dbReference type="STRING" id="290052.ASU35_07115"/>
<dbReference type="Gene3D" id="3.30.70.270">
    <property type="match status" value="1"/>
</dbReference>
<dbReference type="PROSITE" id="PS50885">
    <property type="entry name" value="HAMP"/>
    <property type="match status" value="1"/>
</dbReference>
<keyword evidence="4 6" id="KW-1133">Transmembrane helix</keyword>
<dbReference type="RefSeq" id="WP_058351771.1">
    <property type="nucleotide sequence ID" value="NZ_CABMMD010000057.1"/>
</dbReference>
<dbReference type="SMART" id="SM00304">
    <property type="entry name" value="HAMP"/>
    <property type="match status" value="1"/>
</dbReference>
<dbReference type="GO" id="GO:0071111">
    <property type="term" value="F:cyclic-guanylate-specific phosphodiesterase activity"/>
    <property type="evidence" value="ECO:0007669"/>
    <property type="project" value="InterPro"/>
</dbReference>
<gene>
    <name evidence="10" type="ORF">ASU35_07115</name>
</gene>
<dbReference type="CDD" id="cd01949">
    <property type="entry name" value="GGDEF"/>
    <property type="match status" value="1"/>
</dbReference>
<evidence type="ECO:0000259" key="9">
    <source>
        <dbReference type="PROSITE" id="PS50887"/>
    </source>
</evidence>
<dbReference type="InterPro" id="IPR033479">
    <property type="entry name" value="dCache_1"/>
</dbReference>
<dbReference type="CDD" id="cd06225">
    <property type="entry name" value="HAMP"/>
    <property type="match status" value="1"/>
</dbReference>
<dbReference type="CDD" id="cd18773">
    <property type="entry name" value="PDC1_HK_sensor"/>
    <property type="match status" value="1"/>
</dbReference>
<evidence type="ECO:0000313" key="11">
    <source>
        <dbReference type="Proteomes" id="UP000054874"/>
    </source>
</evidence>
<dbReference type="CDD" id="cd01948">
    <property type="entry name" value="EAL"/>
    <property type="match status" value="1"/>
</dbReference>
<evidence type="ECO:0000256" key="1">
    <source>
        <dbReference type="ARBA" id="ARBA00004651"/>
    </source>
</evidence>
<dbReference type="InterPro" id="IPR003660">
    <property type="entry name" value="HAMP_dom"/>
</dbReference>
<sequence>MIKRYFNNIKKLNTKLLICTITPMLVILILVASTSIWAITNAMTQLSLQQLRTEATSSCDRLSSYFSKYMVTVSSESASYTLERYMKTLTFGNNPKTNPYYYQLIDMLDNIYSVDSESINMVWIADFDSGIGLGNTASDWARSGTQWHISERPWYDEALTSKKAFISDPFISLYNDEPVAAVVIPITDTVSQRTLGVLALNLRLSSIHDIVESSTTEINSVTMVIDSNKNFVSNPNKELLLQPAPEANGLVQRLEGSDTDNEIYGLFRYEKDKNHYLGYATAVRGTDWIMVAVAERSYVITRILPLILQIIAIFILSILLFTIIISTISRLITQPLEKITIATKELAKGNYSVHLASASKDEVGQLAEATDTTIQTLQSRAIFDPLTGIYNEFAFSSRAKHLISSNPDCQYALIRFDIARFKMVNDMFGSSRGDELLRFIASFLHDQVSSEDGYGRLMGDVFCICTKHSSEDEILDLIHRITYHVEAFPINFNLTPYFGVCLADSETSLSTLLDWSGMALSTVKGSNLTNYAFYNNAMREQLLIESRIENEMAGALENGQFSIYLQPKCNIGTSEVVGAEALVRWFHPEKGIIHPDLFIPLFEKNGFIVKLDEYVWEEACKVIRSWKDRGYPLIPISVNISRVHIFVPELCDKITNLVHKYDIPLEMLELEFTESAFVSNLDTLYQIMEQLRKQGFTLSMDDFGSGYSSLNMLKNSPVDVIKIDREFLNESTSSENGRVIIRNTISMLRQLKMQIVAEGVETGEQADFLFASGCSVAQGYYYSKPVDISSFEEFAKFTK</sequence>
<dbReference type="Pfam" id="PF00672">
    <property type="entry name" value="HAMP"/>
    <property type="match status" value="1"/>
</dbReference>
<feature type="domain" description="HAMP" evidence="8">
    <location>
        <begin position="330"/>
        <end position="382"/>
    </location>
</feature>
<comment type="subcellular location">
    <subcellularLocation>
        <location evidence="1">Cell membrane</location>
        <topology evidence="1">Multi-pass membrane protein</topology>
    </subcellularLocation>
</comment>
<dbReference type="InterPro" id="IPR001633">
    <property type="entry name" value="EAL_dom"/>
</dbReference>
<dbReference type="InterPro" id="IPR043128">
    <property type="entry name" value="Rev_trsase/Diguanyl_cyclase"/>
</dbReference>
<dbReference type="Pfam" id="PF00990">
    <property type="entry name" value="GGDEF"/>
    <property type="match status" value="1"/>
</dbReference>
<dbReference type="Gene3D" id="3.30.450.20">
    <property type="entry name" value="PAS domain"/>
    <property type="match status" value="2"/>
</dbReference>
<dbReference type="SUPFAM" id="SSF55073">
    <property type="entry name" value="Nucleotide cyclase"/>
    <property type="match status" value="1"/>
</dbReference>
<dbReference type="Proteomes" id="UP000054874">
    <property type="component" value="Unassembled WGS sequence"/>
</dbReference>
<dbReference type="NCBIfam" id="TIGR00254">
    <property type="entry name" value="GGDEF"/>
    <property type="match status" value="1"/>
</dbReference>
<name>A0A0V8QHJ8_9FIRM</name>
<evidence type="ECO:0000259" key="8">
    <source>
        <dbReference type="PROSITE" id="PS50885"/>
    </source>
</evidence>
<dbReference type="PROSITE" id="PS50887">
    <property type="entry name" value="GGDEF"/>
    <property type="match status" value="1"/>
</dbReference>
<dbReference type="Gene3D" id="6.10.340.10">
    <property type="match status" value="1"/>
</dbReference>
<comment type="caution">
    <text evidence="10">The sequence shown here is derived from an EMBL/GenBank/DDBJ whole genome shotgun (WGS) entry which is preliminary data.</text>
</comment>
<dbReference type="PANTHER" id="PTHR33121">
    <property type="entry name" value="CYCLIC DI-GMP PHOSPHODIESTERASE PDEF"/>
    <property type="match status" value="1"/>
</dbReference>
<dbReference type="PANTHER" id="PTHR33121:SF70">
    <property type="entry name" value="SIGNALING PROTEIN YKOW"/>
    <property type="match status" value="1"/>
</dbReference>
<keyword evidence="5 6" id="KW-0472">Membrane</keyword>
<dbReference type="InterPro" id="IPR029151">
    <property type="entry name" value="Sensor-like_sf"/>
</dbReference>
<dbReference type="SUPFAM" id="SSF141868">
    <property type="entry name" value="EAL domain-like"/>
    <property type="match status" value="1"/>
</dbReference>
<dbReference type="GO" id="GO:0005886">
    <property type="term" value="C:plasma membrane"/>
    <property type="evidence" value="ECO:0007669"/>
    <property type="project" value="UniProtKB-SubCell"/>
</dbReference>
<organism evidence="10 11">
    <name type="scientific">Acetivibrio ethanolgignens</name>
    <dbReference type="NCBI Taxonomy" id="290052"/>
    <lineage>
        <taxon>Bacteria</taxon>
        <taxon>Bacillati</taxon>
        <taxon>Bacillota</taxon>
        <taxon>Clostridia</taxon>
        <taxon>Eubacteriales</taxon>
        <taxon>Oscillospiraceae</taxon>
        <taxon>Acetivibrio</taxon>
    </lineage>
</organism>
<dbReference type="OrthoDB" id="9762141at2"/>
<evidence type="ECO:0000259" key="7">
    <source>
        <dbReference type="PROSITE" id="PS50883"/>
    </source>
</evidence>
<evidence type="ECO:0000256" key="6">
    <source>
        <dbReference type="SAM" id="Phobius"/>
    </source>
</evidence>
<dbReference type="SMART" id="SM00052">
    <property type="entry name" value="EAL"/>
    <property type="match status" value="1"/>
</dbReference>
<evidence type="ECO:0000256" key="3">
    <source>
        <dbReference type="ARBA" id="ARBA00022692"/>
    </source>
</evidence>
<feature type="domain" description="EAL" evidence="7">
    <location>
        <begin position="545"/>
        <end position="799"/>
    </location>
</feature>
<dbReference type="InterPro" id="IPR000160">
    <property type="entry name" value="GGDEF_dom"/>
</dbReference>
<evidence type="ECO:0008006" key="12">
    <source>
        <dbReference type="Google" id="ProtNLM"/>
    </source>
</evidence>
<dbReference type="InterPro" id="IPR029787">
    <property type="entry name" value="Nucleotide_cyclase"/>
</dbReference>
<proteinExistence type="predicted"/>
<evidence type="ECO:0000256" key="2">
    <source>
        <dbReference type="ARBA" id="ARBA00022475"/>
    </source>
</evidence>
<dbReference type="InterPro" id="IPR050706">
    <property type="entry name" value="Cyclic-di-GMP_PDE-like"/>
</dbReference>
<dbReference type="SMART" id="SM00267">
    <property type="entry name" value="GGDEF"/>
    <property type="match status" value="1"/>
</dbReference>
<dbReference type="EMBL" id="LNAM01000057">
    <property type="protein sequence ID" value="KSV60040.1"/>
    <property type="molecule type" value="Genomic_DNA"/>
</dbReference>
<evidence type="ECO:0000256" key="5">
    <source>
        <dbReference type="ARBA" id="ARBA00023136"/>
    </source>
</evidence>
<keyword evidence="3 6" id="KW-0812">Transmembrane</keyword>